<feature type="chain" id="PRO_5016177318" evidence="1">
    <location>
        <begin position="25"/>
        <end position="129"/>
    </location>
</feature>
<organism evidence="2 3">
    <name type="scientific">Psychrobacter immobilis</name>
    <dbReference type="NCBI Taxonomy" id="498"/>
    <lineage>
        <taxon>Bacteria</taxon>
        <taxon>Pseudomonadati</taxon>
        <taxon>Pseudomonadota</taxon>
        <taxon>Gammaproteobacteria</taxon>
        <taxon>Moraxellales</taxon>
        <taxon>Moraxellaceae</taxon>
        <taxon>Psychrobacter</taxon>
    </lineage>
</organism>
<sequence>MKSPFLLSIAVLIFSSLISTVSIAAPGFSNGIEVYESQDGGVYTTTWRAYPMTIEGYTGPNYKKPDSLLIGLTADGKTSDFRGVLRITCSSPINSNIVSDKDYKSLKDAMADGTIPRPAVNGLFAKFCK</sequence>
<comment type="caution">
    <text evidence="2">The sequence shown here is derived from an EMBL/GenBank/DDBJ whole genome shotgun (WGS) entry which is preliminary data.</text>
</comment>
<dbReference type="GeneID" id="60255567"/>
<dbReference type="RefSeq" id="WP_109591601.1">
    <property type="nucleotide sequence ID" value="NZ_CAJGZY010000004.1"/>
</dbReference>
<keyword evidence="3" id="KW-1185">Reference proteome</keyword>
<keyword evidence="1" id="KW-0732">Signal</keyword>
<evidence type="ECO:0000313" key="2">
    <source>
        <dbReference type="EMBL" id="PWK10118.1"/>
    </source>
</evidence>
<gene>
    <name evidence="2" type="ORF">C8D84_11027</name>
</gene>
<accession>A0A2V1ZWR6</accession>
<proteinExistence type="predicted"/>
<reference evidence="2 3" key="1">
    <citation type="submission" date="2018-05" db="EMBL/GenBank/DDBJ databases">
        <title>Genomic Encyclopedia of Type Strains, Phase IV (KMG-IV): sequencing the most valuable type-strain genomes for metagenomic binning, comparative biology and taxonomic classification.</title>
        <authorList>
            <person name="Goeker M."/>
        </authorList>
    </citation>
    <scope>NUCLEOTIDE SEQUENCE [LARGE SCALE GENOMIC DNA]</scope>
    <source>
        <strain evidence="2 3">DSM 7229</strain>
    </source>
</reference>
<dbReference type="AlphaFoldDB" id="A0A2V1ZWR6"/>
<protein>
    <submittedName>
        <fullName evidence="2">Uncharacterized protein</fullName>
    </submittedName>
</protein>
<evidence type="ECO:0000256" key="1">
    <source>
        <dbReference type="SAM" id="SignalP"/>
    </source>
</evidence>
<dbReference type="EMBL" id="QGGM01000010">
    <property type="protein sequence ID" value="PWK10118.1"/>
    <property type="molecule type" value="Genomic_DNA"/>
</dbReference>
<evidence type="ECO:0000313" key="3">
    <source>
        <dbReference type="Proteomes" id="UP000245655"/>
    </source>
</evidence>
<dbReference type="Proteomes" id="UP000245655">
    <property type="component" value="Unassembled WGS sequence"/>
</dbReference>
<feature type="signal peptide" evidence="1">
    <location>
        <begin position="1"/>
        <end position="24"/>
    </location>
</feature>
<name>A0A2V1ZWR6_PSYIM</name>